<dbReference type="Pfam" id="PF07475">
    <property type="entry name" value="Hpr_kinase_C"/>
    <property type="match status" value="1"/>
</dbReference>
<dbReference type="InterPro" id="IPR011104">
    <property type="entry name" value="Hpr_kin/Pase_C"/>
</dbReference>
<dbReference type="SUPFAM" id="SSF53795">
    <property type="entry name" value="PEP carboxykinase-like"/>
    <property type="match status" value="1"/>
</dbReference>
<dbReference type="EMBL" id="VCPC01000001">
    <property type="protein sequence ID" value="TMV15739.1"/>
    <property type="molecule type" value="Genomic_DNA"/>
</dbReference>
<dbReference type="CDD" id="cd01918">
    <property type="entry name" value="HprK_C"/>
    <property type="match status" value="1"/>
</dbReference>
<name>A0ABY2XFF1_9RHOB</name>
<comment type="caution">
    <text evidence="2">The sequence shown here is derived from an EMBL/GenBank/DDBJ whole genome shotgun (WGS) entry which is preliminary data.</text>
</comment>
<reference evidence="2 3" key="1">
    <citation type="submission" date="2019-05" db="EMBL/GenBank/DDBJ databases">
        <title>Marivita sp. nov. isolated from sea sediment.</title>
        <authorList>
            <person name="Kim W."/>
        </authorList>
    </citation>
    <scope>NUCLEOTIDE SEQUENCE [LARGE SCALE GENOMIC DNA]</scope>
    <source>
        <strain evidence="2 3">CAU 1492</strain>
    </source>
</reference>
<dbReference type="InterPro" id="IPR027417">
    <property type="entry name" value="P-loop_NTPase"/>
</dbReference>
<keyword evidence="2" id="KW-0808">Transferase</keyword>
<proteinExistence type="predicted"/>
<dbReference type="Gene3D" id="3.40.50.300">
    <property type="entry name" value="P-loop containing nucleotide triphosphate hydrolases"/>
    <property type="match status" value="1"/>
</dbReference>
<keyword evidence="2" id="KW-0418">Kinase</keyword>
<accession>A0ABY2XFF1</accession>
<dbReference type="GO" id="GO:0016301">
    <property type="term" value="F:kinase activity"/>
    <property type="evidence" value="ECO:0007669"/>
    <property type="project" value="UniProtKB-KW"/>
</dbReference>
<evidence type="ECO:0000259" key="1">
    <source>
        <dbReference type="Pfam" id="PF07475"/>
    </source>
</evidence>
<evidence type="ECO:0000313" key="2">
    <source>
        <dbReference type="EMBL" id="TMV15739.1"/>
    </source>
</evidence>
<gene>
    <name evidence="2" type="ORF">FGK64_05550</name>
</gene>
<keyword evidence="3" id="KW-1185">Reference proteome</keyword>
<feature type="domain" description="HPr kinase/phosphorylase C-terminal" evidence="1">
    <location>
        <begin position="7"/>
        <end position="82"/>
    </location>
</feature>
<evidence type="ECO:0000313" key="3">
    <source>
        <dbReference type="Proteomes" id="UP001191082"/>
    </source>
</evidence>
<sequence>MAEADHIEHASCVAWDGRALLVRGAAGQGKSTLALTLMGYGAVLVSDDRTRLWRHGATIMADAPDTLRGLIEARGLGILNATPAGPTRVVAAVDLDQPERDRLPHTRQVDLLGVALPLLNMGGAPHLAPALLQYLKAGRRDDL</sequence>
<dbReference type="Proteomes" id="UP001191082">
    <property type="component" value="Unassembled WGS sequence"/>
</dbReference>
<organism evidence="2 3">
    <name type="scientific">Arenibacterium halophilum</name>
    <dbReference type="NCBI Taxonomy" id="2583821"/>
    <lineage>
        <taxon>Bacteria</taxon>
        <taxon>Pseudomonadati</taxon>
        <taxon>Pseudomonadota</taxon>
        <taxon>Alphaproteobacteria</taxon>
        <taxon>Rhodobacterales</taxon>
        <taxon>Paracoccaceae</taxon>
        <taxon>Arenibacterium</taxon>
    </lineage>
</organism>
<protein>
    <submittedName>
        <fullName evidence="2">Serine kinase</fullName>
    </submittedName>
</protein>